<dbReference type="SUPFAM" id="SSF51971">
    <property type="entry name" value="Nucleotide-binding domain"/>
    <property type="match status" value="1"/>
</dbReference>
<dbReference type="HOGENOM" id="CLU_749414_0_0_3"/>
<gene>
    <name evidence="2" type="primary">glf</name>
    <name evidence="2" type="ordered locus">A9601_14591</name>
</gene>
<dbReference type="GO" id="GO:0005829">
    <property type="term" value="C:cytosol"/>
    <property type="evidence" value="ECO:0007669"/>
    <property type="project" value="TreeGrafter"/>
</dbReference>
<dbReference type="InterPro" id="IPR015899">
    <property type="entry name" value="UDP-GalPyranose_mutase_C"/>
</dbReference>
<accession>A2BSI1</accession>
<dbReference type="Proteomes" id="UP000002590">
    <property type="component" value="Chromosome"/>
</dbReference>
<dbReference type="RefSeq" id="WP_011818879.1">
    <property type="nucleotide sequence ID" value="NC_008816.1"/>
</dbReference>
<dbReference type="PROSITE" id="PS51257">
    <property type="entry name" value="PROKAR_LIPOPROTEIN"/>
    <property type="match status" value="1"/>
</dbReference>
<name>A2BSI1_PROMS</name>
<sequence>MNKKALIIGGGFAGCSAAHQLELIGNWDVTLIEKANYLGAGNKTRWYGGHPYTFGPRHFLTPYQEVFDYIDKIIPIRKCPEHEFLTYVERDNAFYAYPINMQDVREMPDYEIIDSELKSIKESQYKGVKFARNLEEYWIASVGQTLYSKMIDKYNKKMWLVEDNKSIDTFNWSPKGVALKDGPRAAWDSAISGYPYAKDGYDKYFPFATKNTKVLLNTTCQIVDINKKKVLIEGEEYYFDLIISSIAPDIFLNEIFGPLKYIGRELKLMVFPSEYIFPENVYFLYYANAEPFTRLVEYKKFTHHKSNTTLVGMEIPALNGGYEYPVPFKEEQKKAMKYYEAMPEGVYSIGRAGSYLYGIDIDDCIRQTMIISEELKEGGQDNTVPGKEYQFPEL</sequence>
<organism evidence="2 3">
    <name type="scientific">Prochlorococcus marinus (strain AS9601)</name>
    <dbReference type="NCBI Taxonomy" id="146891"/>
    <lineage>
        <taxon>Bacteria</taxon>
        <taxon>Bacillati</taxon>
        <taxon>Cyanobacteriota</taxon>
        <taxon>Cyanophyceae</taxon>
        <taxon>Synechococcales</taxon>
        <taxon>Prochlorococcaceae</taxon>
        <taxon>Prochlorococcus</taxon>
    </lineage>
</organism>
<dbReference type="PANTHER" id="PTHR21197">
    <property type="entry name" value="UDP-GALACTOPYRANOSE MUTASE"/>
    <property type="match status" value="1"/>
</dbReference>
<dbReference type="EC" id="5.4.99.9" evidence="2"/>
<dbReference type="OrthoDB" id="9769600at2"/>
<dbReference type="GO" id="GO:0050660">
    <property type="term" value="F:flavin adenine dinucleotide binding"/>
    <property type="evidence" value="ECO:0007669"/>
    <property type="project" value="TreeGrafter"/>
</dbReference>
<dbReference type="KEGG" id="pmb:A9601_14591"/>
<feature type="domain" description="UDP-galactopyranose mutase C-terminal" evidence="1">
    <location>
        <begin position="149"/>
        <end position="357"/>
    </location>
</feature>
<proteinExistence type="predicted"/>
<dbReference type="AlphaFoldDB" id="A2BSI1"/>
<dbReference type="Pfam" id="PF13450">
    <property type="entry name" value="NAD_binding_8"/>
    <property type="match status" value="1"/>
</dbReference>
<evidence type="ECO:0000313" key="3">
    <source>
        <dbReference type="Proteomes" id="UP000002590"/>
    </source>
</evidence>
<dbReference type="GO" id="GO:0008767">
    <property type="term" value="F:UDP-galactopyranose mutase activity"/>
    <property type="evidence" value="ECO:0007669"/>
    <property type="project" value="UniProtKB-EC"/>
</dbReference>
<dbReference type="EMBL" id="CP000551">
    <property type="protein sequence ID" value="ABM70742.1"/>
    <property type="molecule type" value="Genomic_DNA"/>
</dbReference>
<evidence type="ECO:0000259" key="1">
    <source>
        <dbReference type="Pfam" id="PF03275"/>
    </source>
</evidence>
<evidence type="ECO:0000313" key="2">
    <source>
        <dbReference type="EMBL" id="ABM70742.1"/>
    </source>
</evidence>
<dbReference type="eggNOG" id="COG0562">
    <property type="taxonomic scope" value="Bacteria"/>
</dbReference>
<protein>
    <submittedName>
        <fullName evidence="2">UDP-galactopyranose mutase</fullName>
        <ecNumber evidence="2">5.4.99.9</ecNumber>
    </submittedName>
</protein>
<keyword evidence="2" id="KW-0413">Isomerase</keyword>
<dbReference type="STRING" id="146891.A9601_14591"/>
<reference evidence="2 3" key="1">
    <citation type="journal article" date="2007" name="PLoS Genet.">
        <title>Patterns and implications of gene gain and loss in the evolution of Prochlorococcus.</title>
        <authorList>
            <person name="Kettler G.C."/>
            <person name="Martiny A.C."/>
            <person name="Huang K."/>
            <person name="Zucker J."/>
            <person name="Coleman M.L."/>
            <person name="Rodrigue S."/>
            <person name="Chen F."/>
            <person name="Lapidus A."/>
            <person name="Ferriera S."/>
            <person name="Johnson J."/>
            <person name="Steglich C."/>
            <person name="Church G.M."/>
            <person name="Richardson P."/>
            <person name="Chisholm S.W."/>
        </authorList>
    </citation>
    <scope>NUCLEOTIDE SEQUENCE [LARGE SCALE GENOMIC DNA]</scope>
    <source>
        <strain evidence="2 3">AS9601</strain>
    </source>
</reference>
<dbReference type="Pfam" id="PF03275">
    <property type="entry name" value="GLF"/>
    <property type="match status" value="1"/>
</dbReference>
<dbReference type="Gene3D" id="3.50.50.60">
    <property type="entry name" value="FAD/NAD(P)-binding domain"/>
    <property type="match status" value="1"/>
</dbReference>
<dbReference type="PANTHER" id="PTHR21197:SF0">
    <property type="entry name" value="UDP-GALACTOPYRANOSE MUTASE"/>
    <property type="match status" value="1"/>
</dbReference>
<dbReference type="InterPro" id="IPR036188">
    <property type="entry name" value="FAD/NAD-bd_sf"/>
</dbReference>